<gene>
    <name evidence="1" type="ORF">JVT61DRAFT_3665</name>
</gene>
<organism evidence="1 2">
    <name type="scientific">Boletus reticuloceps</name>
    <dbReference type="NCBI Taxonomy" id="495285"/>
    <lineage>
        <taxon>Eukaryota</taxon>
        <taxon>Fungi</taxon>
        <taxon>Dikarya</taxon>
        <taxon>Basidiomycota</taxon>
        <taxon>Agaricomycotina</taxon>
        <taxon>Agaricomycetes</taxon>
        <taxon>Agaricomycetidae</taxon>
        <taxon>Boletales</taxon>
        <taxon>Boletineae</taxon>
        <taxon>Boletaceae</taxon>
        <taxon>Boletoideae</taxon>
        <taxon>Boletus</taxon>
    </lineage>
</organism>
<name>A0A8I2YNC0_9AGAM</name>
<dbReference type="OrthoDB" id="2630948at2759"/>
<keyword evidence="2" id="KW-1185">Reference proteome</keyword>
<protein>
    <submittedName>
        <fullName evidence="1">Uncharacterized protein</fullName>
    </submittedName>
</protein>
<evidence type="ECO:0000313" key="1">
    <source>
        <dbReference type="EMBL" id="KAG6374922.1"/>
    </source>
</evidence>
<dbReference type="Proteomes" id="UP000683000">
    <property type="component" value="Unassembled WGS sequence"/>
</dbReference>
<dbReference type="AlphaFoldDB" id="A0A8I2YNC0"/>
<comment type="caution">
    <text evidence="1">The sequence shown here is derived from an EMBL/GenBank/DDBJ whole genome shotgun (WGS) entry which is preliminary data.</text>
</comment>
<proteinExistence type="predicted"/>
<accession>A0A8I2YNC0</accession>
<reference evidence="1" key="1">
    <citation type="submission" date="2021-03" db="EMBL/GenBank/DDBJ databases">
        <title>Evolutionary innovations through gain and loss of genes in the ectomycorrhizal Boletales.</title>
        <authorList>
            <person name="Wu G."/>
            <person name="Miyauchi S."/>
            <person name="Morin E."/>
            <person name="Yang Z.-L."/>
            <person name="Xu J."/>
            <person name="Martin F.M."/>
        </authorList>
    </citation>
    <scope>NUCLEOTIDE SEQUENCE</scope>
    <source>
        <strain evidence="1">BR01</strain>
    </source>
</reference>
<evidence type="ECO:0000313" key="2">
    <source>
        <dbReference type="Proteomes" id="UP000683000"/>
    </source>
</evidence>
<sequence length="118" mass="13378">MECTTKTCIPLSDLELSPPRFNPEIDGRCGQFEIHLVDSSTGEEVGREPQVQYAVKVLTCSQVAGIVFNLLDDEEIWQLAENQAKIKKLTMKLKCWKTFSHWDYGEMHPVGSHQPSRG</sequence>
<dbReference type="EMBL" id="JAGFBS010000016">
    <property type="protein sequence ID" value="KAG6374922.1"/>
    <property type="molecule type" value="Genomic_DNA"/>
</dbReference>